<keyword evidence="2" id="KW-0808">Transferase</keyword>
<evidence type="ECO:0000313" key="5">
    <source>
        <dbReference type="WBParaSite" id="ASIM_0001788001-mRNA-1"/>
    </source>
</evidence>
<protein>
    <submittedName>
        <fullName evidence="5">Putative methyltransferase KIAA1456 (inferred by orthology to a human protein)</fullName>
    </submittedName>
</protein>
<keyword evidence="4" id="KW-1185">Reference proteome</keyword>
<dbReference type="Proteomes" id="UP000267096">
    <property type="component" value="Unassembled WGS sequence"/>
</dbReference>
<dbReference type="GO" id="GO:0005634">
    <property type="term" value="C:nucleus"/>
    <property type="evidence" value="ECO:0007669"/>
    <property type="project" value="TreeGrafter"/>
</dbReference>
<dbReference type="Gene3D" id="3.40.50.150">
    <property type="entry name" value="Vaccinia Virus protein VP39"/>
    <property type="match status" value="1"/>
</dbReference>
<dbReference type="AlphaFoldDB" id="A0A0M3KA84"/>
<accession>A0A0M3KA84</accession>
<dbReference type="GO" id="GO:0030488">
    <property type="term" value="P:tRNA methylation"/>
    <property type="evidence" value="ECO:0007669"/>
    <property type="project" value="TreeGrafter"/>
</dbReference>
<reference evidence="3 4" key="2">
    <citation type="submission" date="2018-11" db="EMBL/GenBank/DDBJ databases">
        <authorList>
            <consortium name="Pathogen Informatics"/>
        </authorList>
    </citation>
    <scope>NUCLEOTIDE SEQUENCE [LARGE SCALE GENOMIC DNA]</scope>
</reference>
<dbReference type="GO" id="GO:0005737">
    <property type="term" value="C:cytoplasm"/>
    <property type="evidence" value="ECO:0007669"/>
    <property type="project" value="TreeGrafter"/>
</dbReference>
<dbReference type="PANTHER" id="PTHR13069">
    <property type="entry name" value="ALKYLATED DNA REPAIR PROTEIN ALKB HOMOLOG 8"/>
    <property type="match status" value="1"/>
</dbReference>
<proteinExistence type="predicted"/>
<dbReference type="InterPro" id="IPR051422">
    <property type="entry name" value="AlkB_tRNA_MeTrf/Diox"/>
</dbReference>
<dbReference type="InterPro" id="IPR029063">
    <property type="entry name" value="SAM-dependent_MTases_sf"/>
</dbReference>
<dbReference type="GO" id="GO:0106335">
    <property type="term" value="F:tRNA (5-carboxymethyluridine(34)-5-O)-methyltransferase activity"/>
    <property type="evidence" value="ECO:0007669"/>
    <property type="project" value="TreeGrafter"/>
</dbReference>
<keyword evidence="1" id="KW-0489">Methyltransferase</keyword>
<evidence type="ECO:0000256" key="2">
    <source>
        <dbReference type="ARBA" id="ARBA00022679"/>
    </source>
</evidence>
<name>A0A0M3KA84_ANISI</name>
<evidence type="ECO:0000313" key="3">
    <source>
        <dbReference type="EMBL" id="VDK60001.1"/>
    </source>
</evidence>
<organism evidence="5">
    <name type="scientific">Anisakis simplex</name>
    <name type="common">Herring worm</name>
    <dbReference type="NCBI Taxonomy" id="6269"/>
    <lineage>
        <taxon>Eukaryota</taxon>
        <taxon>Metazoa</taxon>
        <taxon>Ecdysozoa</taxon>
        <taxon>Nematoda</taxon>
        <taxon>Chromadorea</taxon>
        <taxon>Rhabditida</taxon>
        <taxon>Spirurina</taxon>
        <taxon>Ascaridomorpha</taxon>
        <taxon>Ascaridoidea</taxon>
        <taxon>Anisakidae</taxon>
        <taxon>Anisakis</taxon>
        <taxon>Anisakis simplex complex</taxon>
    </lineage>
</organism>
<dbReference type="WBParaSite" id="ASIM_0001788001-mRNA-1">
    <property type="protein sequence ID" value="ASIM_0001788001-mRNA-1"/>
    <property type="gene ID" value="ASIM_0001788001"/>
</dbReference>
<dbReference type="GO" id="GO:0002098">
    <property type="term" value="P:tRNA wobble uridine modification"/>
    <property type="evidence" value="ECO:0007669"/>
    <property type="project" value="TreeGrafter"/>
</dbReference>
<gene>
    <name evidence="3" type="ORF">ASIM_LOCUS17282</name>
</gene>
<dbReference type="GO" id="GO:0000049">
    <property type="term" value="F:tRNA binding"/>
    <property type="evidence" value="ECO:0007669"/>
    <property type="project" value="TreeGrafter"/>
</dbReference>
<dbReference type="OrthoDB" id="271595at2759"/>
<evidence type="ECO:0000313" key="4">
    <source>
        <dbReference type="Proteomes" id="UP000267096"/>
    </source>
</evidence>
<reference evidence="5" key="1">
    <citation type="submission" date="2017-02" db="UniProtKB">
        <authorList>
            <consortium name="WormBaseParasite"/>
        </authorList>
    </citation>
    <scope>IDENTIFICATION</scope>
</reference>
<dbReference type="PANTHER" id="PTHR13069:SF34">
    <property type="entry name" value="METHYLTRANSFERASE TYPE 11 DOMAIN-CONTAINING PROTEIN"/>
    <property type="match status" value="1"/>
</dbReference>
<sequence length="96" mass="10783">MEVEAQYVHEVYTRLASHTAQNDSSKKLRIWPNVKSFISSLPSGSVVIDVGCGQMKYRIDDGFLLGSDMCPGVLQQIYKHPLADVHLADALYLPYR</sequence>
<evidence type="ECO:0000256" key="1">
    <source>
        <dbReference type="ARBA" id="ARBA00022603"/>
    </source>
</evidence>
<dbReference type="EMBL" id="UYRR01033943">
    <property type="protein sequence ID" value="VDK60001.1"/>
    <property type="molecule type" value="Genomic_DNA"/>
</dbReference>